<dbReference type="AlphaFoldDB" id="E7FS28"/>
<name>E7FS28_9LACO</name>
<reference evidence="1 2" key="1">
    <citation type="submission" date="2011-01" db="EMBL/GenBank/DDBJ databases">
        <authorList>
            <person name="Muzny D."/>
            <person name="Qin X."/>
            <person name="Buhay C."/>
            <person name="Dugan-Rocha S."/>
            <person name="Ding Y."/>
            <person name="Chen G."/>
            <person name="Hawes A."/>
            <person name="Holder M."/>
            <person name="Jhangiani S."/>
            <person name="Johnson A."/>
            <person name="Khan Z."/>
            <person name="Li Z."/>
            <person name="Liu W."/>
            <person name="Liu X."/>
            <person name="Perez L."/>
            <person name="Shen H."/>
            <person name="Wang Q."/>
            <person name="Watt J."/>
            <person name="Xi L."/>
            <person name="Xin Y."/>
            <person name="Zhou J."/>
            <person name="Deng J."/>
            <person name="Jiang H."/>
            <person name="Liu Y."/>
            <person name="Qu J."/>
            <person name="Song X.-Z."/>
            <person name="Zhang L."/>
            <person name="Villasana D."/>
            <person name="Johnson A."/>
            <person name="Liu J."/>
            <person name="Liyanage D."/>
            <person name="Lorensuhewa L."/>
            <person name="Robinson T."/>
            <person name="Song A."/>
            <person name="Song B.-B."/>
            <person name="Dinh H."/>
            <person name="Thornton R."/>
            <person name="Coyle M."/>
            <person name="Francisco L."/>
            <person name="Jackson L."/>
            <person name="Javaid M."/>
            <person name="Korchina V."/>
            <person name="Kovar C."/>
            <person name="Mata R."/>
            <person name="Mathew T."/>
            <person name="Ngo R."/>
            <person name="Nguyen L."/>
            <person name="Nguyen N."/>
            <person name="Okwuonu G."/>
            <person name="Ongeri F."/>
            <person name="Pham C."/>
            <person name="Simmons D."/>
            <person name="Wilczek-Boney K."/>
            <person name="Hale W."/>
            <person name="Jakkamsetti A."/>
            <person name="Pham P."/>
            <person name="Ruth R."/>
            <person name="San Lucas F."/>
            <person name="Warren J."/>
            <person name="Zhang J."/>
            <person name="Zhao Z."/>
            <person name="Zhou C."/>
            <person name="Zhu D."/>
            <person name="Lee S."/>
            <person name="Bess C."/>
            <person name="Blankenburg K."/>
            <person name="Forbes L."/>
            <person name="Fu Q."/>
            <person name="Gubbala S."/>
            <person name="Hirani K."/>
            <person name="Jayaseelan J.C."/>
            <person name="Lara F."/>
            <person name="Munidasa M."/>
            <person name="Palculict T."/>
            <person name="Patil S."/>
            <person name="Pu L.-L."/>
            <person name="Saada N."/>
            <person name="Tang L."/>
            <person name="Weissenberger G."/>
            <person name="Zhu Y."/>
            <person name="Hemphill L."/>
            <person name="Shang Y."/>
            <person name="Youmans B."/>
            <person name="Ayvaz T."/>
            <person name="Ross M."/>
            <person name="Santibanez J."/>
            <person name="Aqrawi P."/>
            <person name="Gross S."/>
            <person name="Joshi V."/>
            <person name="Fowler G."/>
            <person name="Nazareth L."/>
            <person name="Reid J."/>
            <person name="Worley K."/>
            <person name="Petrosino J."/>
            <person name="Highlander S."/>
            <person name="Gibbs R."/>
        </authorList>
    </citation>
    <scope>NUCLEOTIDE SEQUENCE [LARGE SCALE GENOMIC DNA]</scope>
    <source>
        <strain evidence="1 2">ATCC 25644</strain>
    </source>
</reference>
<sequence>MIKKRPGKFPVSLFAVVIGFFDDCIGFCGSNDQLVELHDGHACEEQFSVFFKILWADQAGRLFFIFGKRQFFHNEHLISLIFLQYTQKISQKNVNLRNMK</sequence>
<comment type="caution">
    <text evidence="1">The sequence shown here is derived from an EMBL/GenBank/DDBJ whole genome shotgun (WGS) entry which is preliminary data.</text>
</comment>
<dbReference type="Proteomes" id="UP000004099">
    <property type="component" value="Unassembled WGS sequence"/>
</dbReference>
<dbReference type="HOGENOM" id="CLU_2302340_0_0_9"/>
<evidence type="ECO:0000313" key="1">
    <source>
        <dbReference type="EMBL" id="EFZ34071.1"/>
    </source>
</evidence>
<proteinExistence type="predicted"/>
<protein>
    <submittedName>
        <fullName evidence="1">Uncharacterized protein</fullName>
    </submittedName>
</protein>
<gene>
    <name evidence="1" type="ORF">HMPREF0542_11705</name>
</gene>
<accession>E7FS28</accession>
<organism evidence="1 2">
    <name type="scientific">Ligilactobacillus ruminis ATCC 25644</name>
    <dbReference type="NCBI Taxonomy" id="525362"/>
    <lineage>
        <taxon>Bacteria</taxon>
        <taxon>Bacillati</taxon>
        <taxon>Bacillota</taxon>
        <taxon>Bacilli</taxon>
        <taxon>Lactobacillales</taxon>
        <taxon>Lactobacillaceae</taxon>
        <taxon>Ligilactobacillus</taxon>
    </lineage>
</organism>
<evidence type="ECO:0000313" key="2">
    <source>
        <dbReference type="Proteomes" id="UP000004099"/>
    </source>
</evidence>
<dbReference type="EMBL" id="ACGS02000045">
    <property type="protein sequence ID" value="EFZ34071.1"/>
    <property type="molecule type" value="Genomic_DNA"/>
</dbReference>